<dbReference type="Proteomes" id="UP000277766">
    <property type="component" value="Unassembled WGS sequence"/>
</dbReference>
<dbReference type="OrthoDB" id="9993650at2"/>
<protein>
    <submittedName>
        <fullName evidence="1">Uncharacterized protein</fullName>
    </submittedName>
</protein>
<name>A0A3S0KEL7_9DEIO</name>
<gene>
    <name evidence="1" type="ORF">EJ104_04305</name>
</gene>
<sequence>MMRFLEPQSFELLREGTVLVALPPTLGFREPLGRADPFEWDHAPGSAVWFPLGDGIPAARPQLTIGGTWMYGSDDAAMVAASEIHRACRRADSVMFRGRQLADLRPDLPGTCRASHGTRYREVTYTLTLNLTEALDPETIAEAQLL</sequence>
<accession>A0A3S0KEL7</accession>
<proteinExistence type="predicted"/>
<dbReference type="RefSeq" id="WP_126351527.1">
    <property type="nucleotide sequence ID" value="NZ_CP086380.1"/>
</dbReference>
<keyword evidence="2" id="KW-1185">Reference proteome</keyword>
<organism evidence="1 2">
    <name type="scientific">Deinococcus radiophilus</name>
    <dbReference type="NCBI Taxonomy" id="32062"/>
    <lineage>
        <taxon>Bacteria</taxon>
        <taxon>Thermotogati</taxon>
        <taxon>Deinococcota</taxon>
        <taxon>Deinococci</taxon>
        <taxon>Deinococcales</taxon>
        <taxon>Deinococcaceae</taxon>
        <taxon>Deinococcus</taxon>
    </lineage>
</organism>
<dbReference type="AlphaFoldDB" id="A0A3S0KEL7"/>
<evidence type="ECO:0000313" key="2">
    <source>
        <dbReference type="Proteomes" id="UP000277766"/>
    </source>
</evidence>
<comment type="caution">
    <text evidence="1">The sequence shown here is derived from an EMBL/GenBank/DDBJ whole genome shotgun (WGS) entry which is preliminary data.</text>
</comment>
<reference evidence="1 2" key="1">
    <citation type="submission" date="2018-12" db="EMBL/GenBank/DDBJ databases">
        <title>Deinococcus radiophilus ATCC 27603 genome sequencing and assembly.</title>
        <authorList>
            <person name="Maclea K.S."/>
            <person name="Maynard C.R."/>
        </authorList>
    </citation>
    <scope>NUCLEOTIDE SEQUENCE [LARGE SCALE GENOMIC DNA]</scope>
    <source>
        <strain evidence="1 2">ATCC 27603</strain>
    </source>
</reference>
<dbReference type="EMBL" id="RXPE01000005">
    <property type="protein sequence ID" value="RTR29073.1"/>
    <property type="molecule type" value="Genomic_DNA"/>
</dbReference>
<evidence type="ECO:0000313" key="1">
    <source>
        <dbReference type="EMBL" id="RTR29073.1"/>
    </source>
</evidence>